<keyword evidence="5 8" id="KW-0646">Protease inhibitor</keyword>
<evidence type="ECO:0000256" key="4">
    <source>
        <dbReference type="ARBA" id="ARBA00022525"/>
    </source>
</evidence>
<dbReference type="EMBL" id="FOBF01000003">
    <property type="protein sequence ID" value="SEL03900.1"/>
    <property type="molecule type" value="Genomic_DNA"/>
</dbReference>
<evidence type="ECO:0000256" key="8">
    <source>
        <dbReference type="RuleBase" id="RU003471"/>
    </source>
</evidence>
<feature type="domain" description="Subtilisin inhibitor" evidence="10">
    <location>
        <begin position="48"/>
        <end position="122"/>
    </location>
</feature>
<dbReference type="AlphaFoldDB" id="A0A1H7LY21"/>
<dbReference type="STRING" id="46177.SAMN05660976_01709"/>
<dbReference type="GO" id="GO:0005576">
    <property type="term" value="C:extracellular region"/>
    <property type="evidence" value="ECO:0007669"/>
    <property type="project" value="UniProtKB-SubCell"/>
</dbReference>
<name>A0A1H7LY21_9ACTN</name>
<comment type="subcellular location">
    <subcellularLocation>
        <location evidence="1">Secreted</location>
    </subcellularLocation>
</comment>
<dbReference type="InterPro" id="IPR023549">
    <property type="entry name" value="Subtilisin_inhibitor"/>
</dbReference>
<evidence type="ECO:0000259" key="10">
    <source>
        <dbReference type="Pfam" id="PF00720"/>
    </source>
</evidence>
<keyword evidence="7" id="KW-1015">Disulfide bond</keyword>
<dbReference type="Pfam" id="PF00720">
    <property type="entry name" value="SSI"/>
    <property type="match status" value="1"/>
</dbReference>
<gene>
    <name evidence="11" type="ORF">SAMN05660976_01709</name>
</gene>
<keyword evidence="4" id="KW-0964">Secreted</keyword>
<reference evidence="11 12" key="1">
    <citation type="submission" date="2016-10" db="EMBL/GenBank/DDBJ databases">
        <authorList>
            <person name="de Groot N.N."/>
        </authorList>
    </citation>
    <scope>NUCLEOTIDE SEQUENCE [LARGE SCALE GENOMIC DNA]</scope>
    <source>
        <strain evidence="11 12">DSM 43357</strain>
    </source>
</reference>
<evidence type="ECO:0000256" key="9">
    <source>
        <dbReference type="SAM" id="SignalP"/>
    </source>
</evidence>
<dbReference type="InterPro" id="IPR036819">
    <property type="entry name" value="Subtilisin_inhibitor-like_sf"/>
</dbReference>
<keyword evidence="9" id="KW-0732">Signal</keyword>
<dbReference type="InterPro" id="IPR020054">
    <property type="entry name" value="Prot_inh_SSI_I16_CS"/>
</dbReference>
<keyword evidence="6 8" id="KW-0722">Serine protease inhibitor</keyword>
<dbReference type="Gene3D" id="3.30.350.10">
    <property type="entry name" value="Subtilisin inhibitor-like"/>
    <property type="match status" value="1"/>
</dbReference>
<organism evidence="11 12">
    <name type="scientific">Nonomuraea pusilla</name>
    <dbReference type="NCBI Taxonomy" id="46177"/>
    <lineage>
        <taxon>Bacteria</taxon>
        <taxon>Bacillati</taxon>
        <taxon>Actinomycetota</taxon>
        <taxon>Actinomycetes</taxon>
        <taxon>Streptosporangiales</taxon>
        <taxon>Streptosporangiaceae</taxon>
        <taxon>Nonomuraea</taxon>
    </lineage>
</organism>
<evidence type="ECO:0000313" key="12">
    <source>
        <dbReference type="Proteomes" id="UP000198953"/>
    </source>
</evidence>
<comment type="similarity">
    <text evidence="2 8">Belongs to the protease inhibitor I16 (SSI) family.</text>
</comment>
<feature type="signal peptide" evidence="9">
    <location>
        <begin position="1"/>
        <end position="31"/>
    </location>
</feature>
<accession>A0A1H7LY21</accession>
<evidence type="ECO:0000256" key="2">
    <source>
        <dbReference type="ARBA" id="ARBA00010472"/>
    </source>
</evidence>
<protein>
    <submittedName>
        <fullName evidence="11">Subtilisin inhibitor-like</fullName>
    </submittedName>
</protein>
<dbReference type="SUPFAM" id="SSF55399">
    <property type="entry name" value="Subtilisin inhibitor"/>
    <property type="match status" value="1"/>
</dbReference>
<evidence type="ECO:0000256" key="6">
    <source>
        <dbReference type="ARBA" id="ARBA00022900"/>
    </source>
</evidence>
<keyword evidence="12" id="KW-1185">Reference proteome</keyword>
<dbReference type="InterPro" id="IPR000691">
    <property type="entry name" value="Prot_inh_I16_SSI"/>
</dbReference>
<evidence type="ECO:0000313" key="11">
    <source>
        <dbReference type="EMBL" id="SEL03900.1"/>
    </source>
</evidence>
<comment type="subunit">
    <text evidence="3">Homodimer.</text>
</comment>
<dbReference type="OrthoDB" id="3542626at2"/>
<proteinExistence type="inferred from homology"/>
<sequence length="134" mass="14540">MTVATTAARRFAAITLCVAAPLAASCLTARADATARRPGAELFITVRTAAGEARSMRLTCEPDGGIHPRPEEACDALREVDGDIDALPVDDRPCTFLYQPVRAEVRGHWGDTETDYARDFPNACVMRRHLSPLV</sequence>
<evidence type="ECO:0000256" key="5">
    <source>
        <dbReference type="ARBA" id="ARBA00022690"/>
    </source>
</evidence>
<dbReference type="RefSeq" id="WP_055506016.1">
    <property type="nucleotide sequence ID" value="NZ_BBZG01000003.1"/>
</dbReference>
<feature type="chain" id="PRO_5011491356" evidence="9">
    <location>
        <begin position="32"/>
        <end position="134"/>
    </location>
</feature>
<evidence type="ECO:0000256" key="3">
    <source>
        <dbReference type="ARBA" id="ARBA00011738"/>
    </source>
</evidence>
<dbReference type="GO" id="GO:0004867">
    <property type="term" value="F:serine-type endopeptidase inhibitor activity"/>
    <property type="evidence" value="ECO:0007669"/>
    <property type="project" value="UniProtKB-KW"/>
</dbReference>
<dbReference type="PROSITE" id="PS00999">
    <property type="entry name" value="SSI"/>
    <property type="match status" value="1"/>
</dbReference>
<dbReference type="PRINTS" id="PR00294">
    <property type="entry name" value="SSBTLNINHBTR"/>
</dbReference>
<evidence type="ECO:0000256" key="7">
    <source>
        <dbReference type="ARBA" id="ARBA00023157"/>
    </source>
</evidence>
<evidence type="ECO:0000256" key="1">
    <source>
        <dbReference type="ARBA" id="ARBA00004613"/>
    </source>
</evidence>
<dbReference type="Proteomes" id="UP000198953">
    <property type="component" value="Unassembled WGS sequence"/>
</dbReference>